<feature type="chain" id="PRO_5044791255" evidence="1">
    <location>
        <begin position="22"/>
        <end position="33"/>
    </location>
</feature>
<evidence type="ECO:0000256" key="1">
    <source>
        <dbReference type="SAM" id="SignalP"/>
    </source>
</evidence>
<evidence type="ECO:0000313" key="2">
    <source>
        <dbReference type="RefSeq" id="XP_059603083.1"/>
    </source>
</evidence>
<dbReference type="RefSeq" id="XP_059603083.1">
    <property type="nucleotide sequence ID" value="XM_059746081.1"/>
</dbReference>
<proteinExistence type="predicted"/>
<name>A0AAJ8BSW9_ASPNG</name>
<sequence length="33" mass="3466">MKTLSFFFSISLLGTSLLAAAAPNCRSYITPGS</sequence>
<reference evidence="2" key="1">
    <citation type="submission" date="2025-02" db="EMBL/GenBank/DDBJ databases">
        <authorList>
            <consortium name="NCBI Genome Project"/>
        </authorList>
    </citation>
    <scope>NUCLEOTIDE SEQUENCE</scope>
</reference>
<reference evidence="2" key="2">
    <citation type="submission" date="2025-08" db="UniProtKB">
        <authorList>
            <consortium name="RefSeq"/>
        </authorList>
    </citation>
    <scope>IDENTIFICATION</scope>
</reference>
<dbReference type="AlphaFoldDB" id="A0AAJ8BSW9"/>
<accession>A0AAJ8BSW9</accession>
<feature type="signal peptide" evidence="1">
    <location>
        <begin position="1"/>
        <end position="21"/>
    </location>
</feature>
<keyword evidence="1" id="KW-0732">Signal</keyword>
<dbReference type="KEGG" id="ang:An01g01760"/>
<organism evidence="2">
    <name type="scientific">Aspergillus niger</name>
    <dbReference type="NCBI Taxonomy" id="5061"/>
    <lineage>
        <taxon>Eukaryota</taxon>
        <taxon>Fungi</taxon>
        <taxon>Dikarya</taxon>
        <taxon>Ascomycota</taxon>
        <taxon>Pezizomycotina</taxon>
        <taxon>Eurotiomycetes</taxon>
        <taxon>Eurotiomycetidae</taxon>
        <taxon>Eurotiales</taxon>
        <taxon>Aspergillaceae</taxon>
        <taxon>Aspergillus</taxon>
        <taxon>Aspergillus subgen. Circumdati</taxon>
    </lineage>
</organism>
<dbReference type="VEuPathDB" id="FungiDB:An01g01760"/>
<dbReference type="GeneID" id="84589850"/>
<protein>
    <submittedName>
        <fullName evidence="2">Uncharacterized protein</fullName>
    </submittedName>
</protein>
<gene>
    <name evidence="2" type="ORF">An01g01760</name>
</gene>